<reference evidence="2" key="2">
    <citation type="submission" date="2022-01" db="EMBL/GenBank/DDBJ databases">
        <authorList>
            <person name="Yamashiro T."/>
            <person name="Shiraishi A."/>
            <person name="Satake H."/>
            <person name="Nakayama K."/>
        </authorList>
    </citation>
    <scope>NUCLEOTIDE SEQUENCE</scope>
</reference>
<comment type="caution">
    <text evidence="2">The sequence shown here is derived from an EMBL/GenBank/DDBJ whole genome shotgun (WGS) entry which is preliminary data.</text>
</comment>
<protein>
    <submittedName>
        <fullName evidence="2">Uncharacterized protein</fullName>
    </submittedName>
</protein>
<evidence type="ECO:0000313" key="3">
    <source>
        <dbReference type="Proteomes" id="UP001151760"/>
    </source>
</evidence>
<reference evidence="2" key="1">
    <citation type="journal article" date="2022" name="Int. J. Mol. Sci.">
        <title>Draft Genome of Tanacetum Coccineum: Genomic Comparison of Closely Related Tanacetum-Family Plants.</title>
        <authorList>
            <person name="Yamashiro T."/>
            <person name="Shiraishi A."/>
            <person name="Nakayama K."/>
            <person name="Satake H."/>
        </authorList>
    </citation>
    <scope>NUCLEOTIDE SEQUENCE</scope>
</reference>
<feature type="compositionally biased region" description="Polar residues" evidence="1">
    <location>
        <begin position="1"/>
        <end position="11"/>
    </location>
</feature>
<evidence type="ECO:0000256" key="1">
    <source>
        <dbReference type="SAM" id="MobiDB-lite"/>
    </source>
</evidence>
<feature type="region of interest" description="Disordered" evidence="1">
    <location>
        <begin position="1"/>
        <end position="26"/>
    </location>
</feature>
<organism evidence="2 3">
    <name type="scientific">Tanacetum coccineum</name>
    <dbReference type="NCBI Taxonomy" id="301880"/>
    <lineage>
        <taxon>Eukaryota</taxon>
        <taxon>Viridiplantae</taxon>
        <taxon>Streptophyta</taxon>
        <taxon>Embryophyta</taxon>
        <taxon>Tracheophyta</taxon>
        <taxon>Spermatophyta</taxon>
        <taxon>Magnoliopsida</taxon>
        <taxon>eudicotyledons</taxon>
        <taxon>Gunneridae</taxon>
        <taxon>Pentapetalae</taxon>
        <taxon>asterids</taxon>
        <taxon>campanulids</taxon>
        <taxon>Asterales</taxon>
        <taxon>Asteraceae</taxon>
        <taxon>Asteroideae</taxon>
        <taxon>Anthemideae</taxon>
        <taxon>Anthemidinae</taxon>
        <taxon>Tanacetum</taxon>
    </lineage>
</organism>
<gene>
    <name evidence="2" type="ORF">Tco_0941239</name>
</gene>
<name>A0ABQ5DR94_9ASTR</name>
<dbReference type="Proteomes" id="UP001151760">
    <property type="component" value="Unassembled WGS sequence"/>
</dbReference>
<proteinExistence type="predicted"/>
<dbReference type="EMBL" id="BQNB010015557">
    <property type="protein sequence ID" value="GJT41374.1"/>
    <property type="molecule type" value="Genomic_DNA"/>
</dbReference>
<sequence length="361" mass="40534">MSAQPVATTTPVEKADAAKIPASGSEKSTPLYLWRGRRATYTVPTGVALGSQLRLIFEQEAKLFQKAQDKIDRQDQRILVRDAEIERLNKELRTVWAAAAEAPGLRDQVTSLKSQLETEKKLDAAFEAFKKQEEEKLVRRVAELDDRLDKLNIDFDEELYPHMLTAIVGRRWMISHDTRLAVMKCAESVELRQKFAEVVSTGMAKGYNDGILYGLSKGYDSEAEMAAAEMEGYDPEANDNLTKALEELKNMSYPFAPLELKIPVYQEVRDPRNPWEIKEEILLEDTIVANVSPTEKKKCRVVCCSHGVGFAHHARSDGVPVSVPTVPLQGLAQLLSISTQTPEDGYPVLRRTNSLPHHFQL</sequence>
<accession>A0ABQ5DR94</accession>
<keyword evidence="3" id="KW-1185">Reference proteome</keyword>
<evidence type="ECO:0000313" key="2">
    <source>
        <dbReference type="EMBL" id="GJT41374.1"/>
    </source>
</evidence>